<evidence type="ECO:0000313" key="1">
    <source>
        <dbReference type="EMBL" id="MPC64875.1"/>
    </source>
</evidence>
<sequence length="126" mass="13491">MLSSSCKARVAQHHALQHASTPRNHSAYPCTTTSSLPPLPCTITTSHSHSPPPPPPPQLAINPTITHHHPTITHHHHHNTLLSSFTCLPKTRVRSGPRRSTVPRRLLGPGGPVLGVGMAGGPFILH</sequence>
<keyword evidence="2" id="KW-1185">Reference proteome</keyword>
<dbReference type="AlphaFoldDB" id="A0A5B7H5M7"/>
<dbReference type="Proteomes" id="UP000324222">
    <property type="component" value="Unassembled WGS sequence"/>
</dbReference>
<name>A0A5B7H5M7_PORTR</name>
<gene>
    <name evidence="1" type="ORF">E2C01_058997</name>
</gene>
<organism evidence="1 2">
    <name type="scientific">Portunus trituberculatus</name>
    <name type="common">Swimming crab</name>
    <name type="synonym">Neptunus trituberculatus</name>
    <dbReference type="NCBI Taxonomy" id="210409"/>
    <lineage>
        <taxon>Eukaryota</taxon>
        <taxon>Metazoa</taxon>
        <taxon>Ecdysozoa</taxon>
        <taxon>Arthropoda</taxon>
        <taxon>Crustacea</taxon>
        <taxon>Multicrustacea</taxon>
        <taxon>Malacostraca</taxon>
        <taxon>Eumalacostraca</taxon>
        <taxon>Eucarida</taxon>
        <taxon>Decapoda</taxon>
        <taxon>Pleocyemata</taxon>
        <taxon>Brachyura</taxon>
        <taxon>Eubrachyura</taxon>
        <taxon>Portunoidea</taxon>
        <taxon>Portunidae</taxon>
        <taxon>Portuninae</taxon>
        <taxon>Portunus</taxon>
    </lineage>
</organism>
<accession>A0A5B7H5M7</accession>
<evidence type="ECO:0000313" key="2">
    <source>
        <dbReference type="Proteomes" id="UP000324222"/>
    </source>
</evidence>
<proteinExistence type="predicted"/>
<reference evidence="1 2" key="1">
    <citation type="submission" date="2019-05" db="EMBL/GenBank/DDBJ databases">
        <title>Another draft genome of Portunus trituberculatus and its Hox gene families provides insights of decapod evolution.</title>
        <authorList>
            <person name="Jeong J.-H."/>
            <person name="Song I."/>
            <person name="Kim S."/>
            <person name="Choi T."/>
            <person name="Kim D."/>
            <person name="Ryu S."/>
            <person name="Kim W."/>
        </authorList>
    </citation>
    <scope>NUCLEOTIDE SEQUENCE [LARGE SCALE GENOMIC DNA]</scope>
    <source>
        <tissue evidence="1">Muscle</tissue>
    </source>
</reference>
<dbReference type="EMBL" id="VSRR010022675">
    <property type="protein sequence ID" value="MPC64875.1"/>
    <property type="molecule type" value="Genomic_DNA"/>
</dbReference>
<comment type="caution">
    <text evidence="1">The sequence shown here is derived from an EMBL/GenBank/DDBJ whole genome shotgun (WGS) entry which is preliminary data.</text>
</comment>
<protein>
    <submittedName>
        <fullName evidence="1">Uncharacterized protein</fullName>
    </submittedName>
</protein>